<accession>A0ABN9U2F6</accession>
<sequence length="212" mass="22673">ARHPISPQHRAQDGLPARTATQGHGGIGVDQRRDADGDGHREGGKGHGQAVRAGGSDTSGKGRPGPPSFVHRARRVQIPLGVSGDPAERGSIAPVGAHLLHEARIRSERDGTWLDDQTLPTAQVLQRGVYADPVRDLGRPDNSQGGHRGGGGDEQFGDRAGNGELPRAPETAGTEASRQGQEDRQGRQETLWTQHASHWEDRLAALRERVLL</sequence>
<feature type="region of interest" description="Disordered" evidence="1">
    <location>
        <begin position="108"/>
        <end position="197"/>
    </location>
</feature>
<proteinExistence type="predicted"/>
<evidence type="ECO:0000256" key="1">
    <source>
        <dbReference type="SAM" id="MobiDB-lite"/>
    </source>
</evidence>
<evidence type="ECO:0000313" key="2">
    <source>
        <dbReference type="EMBL" id="CAK0852974.1"/>
    </source>
</evidence>
<dbReference type="Proteomes" id="UP001189429">
    <property type="component" value="Unassembled WGS sequence"/>
</dbReference>
<reference evidence="2" key="1">
    <citation type="submission" date="2023-10" db="EMBL/GenBank/DDBJ databases">
        <authorList>
            <person name="Chen Y."/>
            <person name="Shah S."/>
            <person name="Dougan E. K."/>
            <person name="Thang M."/>
            <person name="Chan C."/>
        </authorList>
    </citation>
    <scope>NUCLEOTIDE SEQUENCE [LARGE SCALE GENOMIC DNA]</scope>
</reference>
<dbReference type="EMBL" id="CAUYUJ010015361">
    <property type="protein sequence ID" value="CAK0852974.1"/>
    <property type="molecule type" value="Genomic_DNA"/>
</dbReference>
<evidence type="ECO:0000313" key="3">
    <source>
        <dbReference type="Proteomes" id="UP001189429"/>
    </source>
</evidence>
<protein>
    <submittedName>
        <fullName evidence="2">Uncharacterized protein</fullName>
    </submittedName>
</protein>
<comment type="caution">
    <text evidence="2">The sequence shown here is derived from an EMBL/GenBank/DDBJ whole genome shotgun (WGS) entry which is preliminary data.</text>
</comment>
<feature type="compositionally biased region" description="Basic and acidic residues" evidence="1">
    <location>
        <begin position="30"/>
        <end position="45"/>
    </location>
</feature>
<feature type="non-terminal residue" evidence="2">
    <location>
        <position position="1"/>
    </location>
</feature>
<keyword evidence="3" id="KW-1185">Reference proteome</keyword>
<organism evidence="2 3">
    <name type="scientific">Prorocentrum cordatum</name>
    <dbReference type="NCBI Taxonomy" id="2364126"/>
    <lineage>
        <taxon>Eukaryota</taxon>
        <taxon>Sar</taxon>
        <taxon>Alveolata</taxon>
        <taxon>Dinophyceae</taxon>
        <taxon>Prorocentrales</taxon>
        <taxon>Prorocentraceae</taxon>
        <taxon>Prorocentrum</taxon>
    </lineage>
</organism>
<feature type="non-terminal residue" evidence="2">
    <location>
        <position position="212"/>
    </location>
</feature>
<feature type="region of interest" description="Disordered" evidence="1">
    <location>
        <begin position="1"/>
        <end position="71"/>
    </location>
</feature>
<name>A0ABN9U2F6_9DINO</name>
<gene>
    <name evidence="2" type="ORF">PCOR1329_LOCUS44605</name>
</gene>